<dbReference type="GO" id="GO:0048038">
    <property type="term" value="F:quinone binding"/>
    <property type="evidence" value="ECO:0007669"/>
    <property type="project" value="TreeGrafter"/>
</dbReference>
<dbReference type="eggNOG" id="KOG1200">
    <property type="taxonomic scope" value="Eukaryota"/>
</dbReference>
<name>G0RZ55_CHATD</name>
<dbReference type="Proteomes" id="UP000008066">
    <property type="component" value="Unassembled WGS sequence"/>
</dbReference>
<dbReference type="OrthoDB" id="47007at2759"/>
<feature type="region of interest" description="Disordered" evidence="4">
    <location>
        <begin position="139"/>
        <end position="158"/>
    </location>
</feature>
<dbReference type="PROSITE" id="PS00061">
    <property type="entry name" value="ADH_SHORT"/>
    <property type="match status" value="1"/>
</dbReference>
<feature type="compositionally biased region" description="Basic and acidic residues" evidence="4">
    <location>
        <begin position="146"/>
        <end position="157"/>
    </location>
</feature>
<proteinExistence type="inferred from homology"/>
<dbReference type="InterPro" id="IPR002347">
    <property type="entry name" value="SDR_fam"/>
</dbReference>
<organism evidence="6">
    <name type="scientific">Chaetomium thermophilum (strain DSM 1495 / CBS 144.50 / IMI 039719)</name>
    <name type="common">Thermochaetoides thermophila</name>
    <dbReference type="NCBI Taxonomy" id="759272"/>
    <lineage>
        <taxon>Eukaryota</taxon>
        <taxon>Fungi</taxon>
        <taxon>Dikarya</taxon>
        <taxon>Ascomycota</taxon>
        <taxon>Pezizomycotina</taxon>
        <taxon>Sordariomycetes</taxon>
        <taxon>Sordariomycetidae</taxon>
        <taxon>Sordariales</taxon>
        <taxon>Chaetomiaceae</taxon>
        <taxon>Thermochaetoides</taxon>
    </lineage>
</organism>
<accession>G0RZ55</accession>
<dbReference type="OMA" id="NRFANNC"/>
<dbReference type="InterPro" id="IPR020904">
    <property type="entry name" value="Sc_DH/Rdtase_CS"/>
</dbReference>
<dbReference type="Gene3D" id="3.40.50.720">
    <property type="entry name" value="NAD(P)-binding Rossmann-like Domain"/>
    <property type="match status" value="1"/>
</dbReference>
<dbReference type="PANTHER" id="PTHR42760">
    <property type="entry name" value="SHORT-CHAIN DEHYDROGENASES/REDUCTASES FAMILY MEMBER"/>
    <property type="match status" value="1"/>
</dbReference>
<evidence type="ECO:0000256" key="2">
    <source>
        <dbReference type="ARBA" id="ARBA00022857"/>
    </source>
</evidence>
<sequence length="249" mass="26987">MSGVFHTLKTRLAVITGATGTLGTPIARRFAQEGASVIVASRNCERAQKTLESLKLEESWPGQEHRCFEMDVKETGDWERLVKEHKSIDILVNCAGLDQHKLLVKMTEKEVDELLQTNLTSTIWGCRFVGRQMMQRQVKAQRQSHKTAERASQREEEQPFGGAIINVSSVLAQRGMVGTSIYSAAKAGILGLTTSLALELGQYNIRVNAVLPGPITGSVMTESQHDGISRAGGGSVAPQTDSIAAASLL</sequence>
<comment type="similarity">
    <text evidence="1">Belongs to the short-chain dehydrogenases/reductases (SDR) family.</text>
</comment>
<evidence type="ECO:0000256" key="3">
    <source>
        <dbReference type="ARBA" id="ARBA00023002"/>
    </source>
</evidence>
<gene>
    <name evidence="5" type="ORF">CTHT_0001760</name>
</gene>
<evidence type="ECO:0000256" key="1">
    <source>
        <dbReference type="ARBA" id="ARBA00006484"/>
    </source>
</evidence>
<dbReference type="EMBL" id="GL988032">
    <property type="protein sequence ID" value="EGS23483.1"/>
    <property type="molecule type" value="Genomic_DNA"/>
</dbReference>
<dbReference type="PRINTS" id="PR00081">
    <property type="entry name" value="GDHRDH"/>
</dbReference>
<protein>
    <submittedName>
        <fullName evidence="5">3-oxoacyl-acyl carrier protein reductase-like protein</fullName>
    </submittedName>
</protein>
<dbReference type="RefSeq" id="XP_006690725.1">
    <property type="nucleotide sequence ID" value="XM_006690662.1"/>
</dbReference>
<dbReference type="GeneID" id="18254214"/>
<dbReference type="PRINTS" id="PR00080">
    <property type="entry name" value="SDRFAMILY"/>
</dbReference>
<evidence type="ECO:0000313" key="5">
    <source>
        <dbReference type="EMBL" id="EGS23483.1"/>
    </source>
</evidence>
<keyword evidence="3" id="KW-0560">Oxidoreductase</keyword>
<dbReference type="PANTHER" id="PTHR42760:SF133">
    <property type="entry name" value="3-OXOACYL-[ACYL-CARRIER-PROTEIN] REDUCTASE"/>
    <property type="match status" value="1"/>
</dbReference>
<evidence type="ECO:0000313" key="6">
    <source>
        <dbReference type="Proteomes" id="UP000008066"/>
    </source>
</evidence>
<dbReference type="HOGENOM" id="CLU_010194_1_3_1"/>
<evidence type="ECO:0000256" key="4">
    <source>
        <dbReference type="SAM" id="MobiDB-lite"/>
    </source>
</evidence>
<dbReference type="SUPFAM" id="SSF51735">
    <property type="entry name" value="NAD(P)-binding Rossmann-fold domains"/>
    <property type="match status" value="1"/>
</dbReference>
<dbReference type="GO" id="GO:0006633">
    <property type="term" value="P:fatty acid biosynthetic process"/>
    <property type="evidence" value="ECO:0007669"/>
    <property type="project" value="TreeGrafter"/>
</dbReference>
<reference evidence="5 6" key="1">
    <citation type="journal article" date="2011" name="Cell">
        <title>Insight into structure and assembly of the nuclear pore complex by utilizing the genome of a eukaryotic thermophile.</title>
        <authorList>
            <person name="Amlacher S."/>
            <person name="Sarges P."/>
            <person name="Flemming D."/>
            <person name="van Noort V."/>
            <person name="Kunze R."/>
            <person name="Devos D.P."/>
            <person name="Arumugam M."/>
            <person name="Bork P."/>
            <person name="Hurt E."/>
        </authorList>
    </citation>
    <scope>NUCLEOTIDE SEQUENCE [LARGE SCALE GENOMIC DNA]</scope>
    <source>
        <strain evidence="6">DSM 1495 / CBS 144.50 / IMI 039719</strain>
    </source>
</reference>
<dbReference type="Pfam" id="PF13561">
    <property type="entry name" value="adh_short_C2"/>
    <property type="match status" value="1"/>
</dbReference>
<keyword evidence="2" id="KW-0521">NADP</keyword>
<dbReference type="InterPro" id="IPR036291">
    <property type="entry name" value="NAD(P)-bd_dom_sf"/>
</dbReference>
<keyword evidence="6" id="KW-1185">Reference proteome</keyword>
<dbReference type="AlphaFoldDB" id="G0RZ55"/>
<dbReference type="STRING" id="759272.G0RZ55"/>
<dbReference type="KEGG" id="cthr:CTHT_0001760"/>
<dbReference type="GO" id="GO:0016616">
    <property type="term" value="F:oxidoreductase activity, acting on the CH-OH group of donors, NAD or NADP as acceptor"/>
    <property type="evidence" value="ECO:0007669"/>
    <property type="project" value="TreeGrafter"/>
</dbReference>